<evidence type="ECO:0000313" key="3">
    <source>
        <dbReference type="EMBL" id="PIX17023.1"/>
    </source>
</evidence>
<proteinExistence type="predicted"/>
<dbReference type="InterPro" id="IPR025646">
    <property type="entry name" value="DUF4350"/>
</dbReference>
<protein>
    <recommendedName>
        <fullName evidence="2">DUF4350 domain-containing protein</fullName>
    </recommendedName>
</protein>
<dbReference type="SUPFAM" id="SSF52317">
    <property type="entry name" value="Class I glutamine amidotransferase-like"/>
    <property type="match status" value="2"/>
</dbReference>
<evidence type="ECO:0000259" key="2">
    <source>
        <dbReference type="Pfam" id="PF14258"/>
    </source>
</evidence>
<name>A0A2M7JCD8_9BACT</name>
<feature type="transmembrane region" description="Helical" evidence="1">
    <location>
        <begin position="63"/>
        <end position="83"/>
    </location>
</feature>
<comment type="caution">
    <text evidence="3">The sequence shown here is derived from an EMBL/GenBank/DDBJ whole genome shotgun (WGS) entry which is preliminary data.</text>
</comment>
<reference evidence="4" key="1">
    <citation type="submission" date="2017-09" db="EMBL/GenBank/DDBJ databases">
        <title>Depth-based differentiation of microbial function through sediment-hosted aquifers and enrichment of novel symbionts in the deep terrestrial subsurface.</title>
        <authorList>
            <person name="Probst A.J."/>
            <person name="Ladd B."/>
            <person name="Jarett J.K."/>
            <person name="Geller-Mcgrath D.E."/>
            <person name="Sieber C.M.K."/>
            <person name="Emerson J.B."/>
            <person name="Anantharaman K."/>
            <person name="Thomas B.C."/>
            <person name="Malmstrom R."/>
            <person name="Stieglmeier M."/>
            <person name="Klingl A."/>
            <person name="Woyke T."/>
            <person name="Ryan C.M."/>
            <person name="Banfield J.F."/>
        </authorList>
    </citation>
    <scope>NUCLEOTIDE SEQUENCE [LARGE SCALE GENOMIC DNA]</scope>
</reference>
<gene>
    <name evidence="3" type="ORF">COZ71_05485</name>
</gene>
<dbReference type="PANTHER" id="PTHR12969">
    <property type="entry name" value="NGD5/OSM-6/IFT52"/>
    <property type="match status" value="1"/>
</dbReference>
<dbReference type="InterPro" id="IPR029062">
    <property type="entry name" value="Class_I_gatase-like"/>
</dbReference>
<keyword evidence="1" id="KW-1133">Transmembrane helix</keyword>
<organism evidence="3 4">
    <name type="scientific">Candidatus Desantisbacteria bacterium CG_4_8_14_3_um_filter_40_12</name>
    <dbReference type="NCBI Taxonomy" id="1974545"/>
    <lineage>
        <taxon>Bacteria</taxon>
        <taxon>Candidatus Desantisiibacteriota</taxon>
    </lineage>
</organism>
<feature type="domain" description="DUF4350" evidence="2">
    <location>
        <begin position="231"/>
        <end position="441"/>
    </location>
</feature>
<evidence type="ECO:0000313" key="4">
    <source>
        <dbReference type="Proteomes" id="UP000229297"/>
    </source>
</evidence>
<keyword evidence="1" id="KW-0472">Membrane</keyword>
<dbReference type="PANTHER" id="PTHR12969:SF7">
    <property type="entry name" value="INTRAFLAGELLAR TRANSPORT PROTEIN 52 HOMOLOG"/>
    <property type="match status" value="1"/>
</dbReference>
<dbReference type="InterPro" id="IPR039975">
    <property type="entry name" value="IFT52"/>
</dbReference>
<accession>A0A2M7JCD8</accession>
<feature type="transmembrane region" description="Helical" evidence="1">
    <location>
        <begin position="456"/>
        <end position="475"/>
    </location>
</feature>
<evidence type="ECO:0000256" key="1">
    <source>
        <dbReference type="SAM" id="Phobius"/>
    </source>
</evidence>
<keyword evidence="1" id="KW-0812">Transmembrane</keyword>
<dbReference type="EMBL" id="PFIC01000152">
    <property type="protein sequence ID" value="PIX17023.1"/>
    <property type="molecule type" value="Genomic_DNA"/>
</dbReference>
<dbReference type="Gene3D" id="3.40.50.880">
    <property type="match status" value="2"/>
</dbReference>
<feature type="transmembrane region" description="Helical" evidence="1">
    <location>
        <begin position="172"/>
        <end position="195"/>
    </location>
</feature>
<feature type="transmembrane region" description="Helical" evidence="1">
    <location>
        <begin position="126"/>
        <end position="152"/>
    </location>
</feature>
<sequence>MQKQFVLGVIILLALITTTGIPWQILHKTNQPYSINLCMTIIILLIHLWIARDGVSFAIRGRVWKRIIPACGVILWSIMRGVFIHPYGFRIEDGWFFAIGLCFLLEQSQLKRLLQRTIITISPLAIISLHGWLCPSSILVALLILAFAGTFIPGVRKKAEGIKKSPCPRVFVVKYVMLSVFMAAFIGISLHFLVFDPGIKKQGRILFDIGHGDTSGPQWGYSTDIDKSADAGHGRLLDFLKAYGYRVETRSEPLTHDVLKKYDTLLLAMPSHAYTRLEINNIKKFVENGGGLMVVGDHTNVDDVMASLNPVLEKFNVGLKFDIVRVDKSIKANIQAAHCPMFQNINPVREVAIGNGASLSVSLPATPILRVGYGAFSDIGDVKTGPDQAYLGNGILDKGEAVGDHILAACGKYGKGRLIVFGDSSYFQNLALYRNYNFAWQCFDWLNRINSAHRNVWLIFFASMLLLFAAVIVYWQGIHVIGYGIIPAMIIAQCIAFAINNHYPTIDYKKLGQRVLFDFAHYPEHRTYWEDNDNYSTSLDSLVHQTLRVGLHPSLKDRGRLNAQELKGYDAMVVSSPNLPYSKQEVQDVQQWVHHGGGLLVLGGVSTEAIINPLLEPFKIHLDDKPLGTYYCQKDTDGNDFKVPMSFTTQKFIKHPITQGIGSIWFMTPVAVKGGIPLAYVYDYPTMVYKKYGKGRVVVVGDDLFFANYISEGEKGIVDYDKVFLNWNVMKWLAGRD</sequence>
<feature type="transmembrane region" description="Helical" evidence="1">
    <location>
        <begin position="481"/>
        <end position="500"/>
    </location>
</feature>
<dbReference type="AlphaFoldDB" id="A0A2M7JCD8"/>
<feature type="transmembrane region" description="Helical" evidence="1">
    <location>
        <begin position="30"/>
        <end position="51"/>
    </location>
</feature>
<dbReference type="Proteomes" id="UP000229297">
    <property type="component" value="Unassembled WGS sequence"/>
</dbReference>
<dbReference type="Pfam" id="PF14258">
    <property type="entry name" value="DUF4350"/>
    <property type="match status" value="1"/>
</dbReference>